<dbReference type="InterPro" id="IPR035097">
    <property type="entry name" value="M29_N-terminal"/>
</dbReference>
<dbReference type="OrthoDB" id="9803993at2"/>
<evidence type="ECO:0000256" key="5">
    <source>
        <dbReference type="ARBA" id="ARBA00022438"/>
    </source>
</evidence>
<evidence type="ECO:0000313" key="10">
    <source>
        <dbReference type="EMBL" id="EHR35598.1"/>
    </source>
</evidence>
<evidence type="ECO:0000256" key="7">
    <source>
        <dbReference type="ARBA" id="ARBA00022723"/>
    </source>
</evidence>
<name>H3NLS8_9FIRM</name>
<keyword evidence="11" id="KW-1185">Reference proteome</keyword>
<dbReference type="PATRIC" id="fig|883114.3.peg.285"/>
<dbReference type="GeneID" id="96998304"/>
<dbReference type="Gene3D" id="3.40.1830.10">
    <property type="entry name" value="Thermophilic metalloprotease (M29)"/>
    <property type="match status" value="1"/>
</dbReference>
<evidence type="ECO:0000256" key="1">
    <source>
        <dbReference type="ARBA" id="ARBA00001941"/>
    </source>
</evidence>
<dbReference type="STRING" id="883114.HMPREF9709_00289"/>
<evidence type="ECO:0000256" key="9">
    <source>
        <dbReference type="ARBA" id="ARBA00023049"/>
    </source>
</evidence>
<dbReference type="HOGENOM" id="CLU_054346_1_0_9"/>
<keyword evidence="8" id="KW-0378">Hydrolase</keyword>
<comment type="similarity">
    <text evidence="4">Belongs to the peptidase M29 family.</text>
</comment>
<dbReference type="AlphaFoldDB" id="H3NLS8"/>
<dbReference type="EMBL" id="AGEI01000011">
    <property type="protein sequence ID" value="EHR35598.1"/>
    <property type="molecule type" value="Genomic_DNA"/>
</dbReference>
<dbReference type="SUPFAM" id="SSF144052">
    <property type="entry name" value="Thermophilic metalloprotease-like"/>
    <property type="match status" value="1"/>
</dbReference>
<comment type="caution">
    <text evidence="10">The sequence shown here is derived from an EMBL/GenBank/DDBJ whole genome shotgun (WGS) entry which is preliminary data.</text>
</comment>
<accession>H3NLS8</accession>
<keyword evidence="9" id="KW-0482">Metalloprotease</keyword>
<dbReference type="PRINTS" id="PR00919">
    <property type="entry name" value="THERMOPTASE"/>
</dbReference>
<evidence type="ECO:0000256" key="6">
    <source>
        <dbReference type="ARBA" id="ARBA00022670"/>
    </source>
</evidence>
<evidence type="ECO:0000256" key="8">
    <source>
        <dbReference type="ARBA" id="ARBA00022801"/>
    </source>
</evidence>
<dbReference type="PANTHER" id="PTHR34448:SF3">
    <property type="entry name" value="AMINOPEPTIDASE AMPS"/>
    <property type="match status" value="1"/>
</dbReference>
<keyword evidence="6" id="KW-0645">Protease</keyword>
<organism evidence="10 11">
    <name type="scientific">Helcococcus kunzii ATCC 51366</name>
    <dbReference type="NCBI Taxonomy" id="883114"/>
    <lineage>
        <taxon>Bacteria</taxon>
        <taxon>Bacillati</taxon>
        <taxon>Bacillota</taxon>
        <taxon>Tissierellia</taxon>
        <taxon>Tissierellales</taxon>
        <taxon>Peptoniphilaceae</taxon>
        <taxon>Helcococcus</taxon>
    </lineage>
</organism>
<evidence type="ECO:0000256" key="4">
    <source>
        <dbReference type="ARBA" id="ARBA00008236"/>
    </source>
</evidence>
<keyword evidence="5" id="KW-0031">Aminopeptidase</keyword>
<dbReference type="GO" id="GO:0006508">
    <property type="term" value="P:proteolysis"/>
    <property type="evidence" value="ECO:0007669"/>
    <property type="project" value="UniProtKB-KW"/>
</dbReference>
<keyword evidence="7" id="KW-0479">Metal-binding</keyword>
<protein>
    <recommendedName>
        <fullName evidence="12">Aminopeptidase pepS</fullName>
    </recommendedName>
</protein>
<dbReference type="InterPro" id="IPR052170">
    <property type="entry name" value="M29_Exopeptidase"/>
</dbReference>
<dbReference type="GO" id="GO:0046872">
    <property type="term" value="F:metal ion binding"/>
    <property type="evidence" value="ECO:0007669"/>
    <property type="project" value="UniProtKB-KW"/>
</dbReference>
<reference evidence="10 11" key="1">
    <citation type="submission" date="2012-01" db="EMBL/GenBank/DDBJ databases">
        <title>The Genome Sequence of Helcococcus kunzii ATCC 51366.</title>
        <authorList>
            <consortium name="The Broad Institute Genome Sequencing Platform"/>
            <person name="Earl A."/>
            <person name="Ward D."/>
            <person name="Feldgarden M."/>
            <person name="Gevers D."/>
            <person name="Huys G."/>
            <person name="Young S.K."/>
            <person name="Zeng Q."/>
            <person name="Gargeya S."/>
            <person name="Fitzgerald M."/>
            <person name="Haas B."/>
            <person name="Abouelleil A."/>
            <person name="Alvarado L."/>
            <person name="Arachchi H.M."/>
            <person name="Berlin A."/>
            <person name="Chapman S.B."/>
            <person name="Gearin G."/>
            <person name="Goldberg J."/>
            <person name="Griggs A."/>
            <person name="Gujja S."/>
            <person name="Hansen M."/>
            <person name="Heiman D."/>
            <person name="Howarth C."/>
            <person name="Larimer J."/>
            <person name="Lui A."/>
            <person name="MacDonald P.J.P."/>
            <person name="McCowen C."/>
            <person name="Montmayeur A."/>
            <person name="Murphy C."/>
            <person name="Neiman D."/>
            <person name="Pearson M."/>
            <person name="Priest M."/>
            <person name="Roberts A."/>
            <person name="Saif S."/>
            <person name="Shea T."/>
            <person name="Sisk P."/>
            <person name="Stolte C."/>
            <person name="Sykes S."/>
            <person name="Wortman J."/>
            <person name="Nusbaum C."/>
            <person name="Birren B."/>
        </authorList>
    </citation>
    <scope>NUCLEOTIDE SEQUENCE [LARGE SCALE GENOMIC DNA]</scope>
    <source>
        <strain evidence="10 11">ATCC 51366</strain>
    </source>
</reference>
<evidence type="ECO:0000313" key="11">
    <source>
        <dbReference type="Proteomes" id="UP000004191"/>
    </source>
</evidence>
<proteinExistence type="inferred from homology"/>
<dbReference type="Pfam" id="PF02073">
    <property type="entry name" value="Peptidase_M29"/>
    <property type="match status" value="1"/>
</dbReference>
<evidence type="ECO:0000256" key="2">
    <source>
        <dbReference type="ARBA" id="ARBA00001946"/>
    </source>
</evidence>
<dbReference type="GO" id="GO:0004177">
    <property type="term" value="F:aminopeptidase activity"/>
    <property type="evidence" value="ECO:0007669"/>
    <property type="project" value="UniProtKB-KW"/>
</dbReference>
<dbReference type="InterPro" id="IPR000787">
    <property type="entry name" value="Peptidase_M29"/>
</dbReference>
<comment type="cofactor">
    <cofactor evidence="3">
        <name>Zn(2+)</name>
        <dbReference type="ChEBI" id="CHEBI:29105"/>
    </cofactor>
</comment>
<comment type="cofactor">
    <cofactor evidence="1">
        <name>Co(2+)</name>
        <dbReference type="ChEBI" id="CHEBI:48828"/>
    </cofactor>
</comment>
<sequence>MSLNDNMKKYADLIVKVGSNVMEGDIVTIKCPVERDDFGRMLTESAYKSGAKQVNIDWNDGVITRMHYENQDVEVLEDIPQYSYDKLEWFAKAGEKKIGISAQDPELFKGLDTQKLQRAFKASGEKYQPLRKYTMNDINSWTVVSVPTEAWAKKVFPDSENPVDDLWEAIFKTTRVDLEDPVKAWEEHIEKLSIKANWLNDLDLKTLKYKASNGTDLEIELPEGHIWTASSSVNSKGEEFVPNMPTEEVFTLPHKDGVNGIVYASKPLIYKGNLIDEFWLRFKDGAVVDFDAKVGKETLQSIFDKDERARKLGEVALVPYDSPISNSNILFYNTLFDENASCHLALGKAYPTTIKNGENMSDEELAAHGVNDSLAHEDFMVGTPDLDIIGIKKDGTEIQIFKNGNWA</sequence>
<dbReference type="RefSeq" id="WP_005397235.1">
    <property type="nucleotide sequence ID" value="NZ_JH601088.1"/>
</dbReference>
<evidence type="ECO:0000256" key="3">
    <source>
        <dbReference type="ARBA" id="ARBA00001947"/>
    </source>
</evidence>
<dbReference type="eggNOG" id="COG2309">
    <property type="taxonomic scope" value="Bacteria"/>
</dbReference>
<dbReference type="GO" id="GO:0008237">
    <property type="term" value="F:metallopeptidase activity"/>
    <property type="evidence" value="ECO:0007669"/>
    <property type="project" value="UniProtKB-KW"/>
</dbReference>
<gene>
    <name evidence="10" type="ORF">HMPREF9709_00289</name>
</gene>
<comment type="cofactor">
    <cofactor evidence="2">
        <name>Mg(2+)</name>
        <dbReference type="ChEBI" id="CHEBI:18420"/>
    </cofactor>
</comment>
<dbReference type="PANTHER" id="PTHR34448">
    <property type="entry name" value="AMINOPEPTIDASE"/>
    <property type="match status" value="1"/>
</dbReference>
<evidence type="ECO:0008006" key="12">
    <source>
        <dbReference type="Google" id="ProtNLM"/>
    </source>
</evidence>
<dbReference type="Proteomes" id="UP000004191">
    <property type="component" value="Unassembled WGS sequence"/>
</dbReference>